<feature type="transmembrane region" description="Helical" evidence="1">
    <location>
        <begin position="57"/>
        <end position="75"/>
    </location>
</feature>
<feature type="transmembrane region" description="Helical" evidence="1">
    <location>
        <begin position="143"/>
        <end position="170"/>
    </location>
</feature>
<keyword evidence="1" id="KW-1133">Transmembrane helix</keyword>
<keyword evidence="1" id="KW-0472">Membrane</keyword>
<comment type="caution">
    <text evidence="2">The sequence shown here is derived from an EMBL/GenBank/DDBJ whole genome shotgun (WGS) entry which is preliminary data.</text>
</comment>
<protein>
    <submittedName>
        <fullName evidence="2">Uncharacterized protein</fullName>
    </submittedName>
</protein>
<gene>
    <name evidence="2" type="ORF">DFH07DRAFT_171876</name>
</gene>
<dbReference type="Proteomes" id="UP001215280">
    <property type="component" value="Unassembled WGS sequence"/>
</dbReference>
<feature type="transmembrane region" description="Helical" evidence="1">
    <location>
        <begin position="234"/>
        <end position="260"/>
    </location>
</feature>
<feature type="transmembrane region" description="Helical" evidence="1">
    <location>
        <begin position="272"/>
        <end position="290"/>
    </location>
</feature>
<sequence length="370" mass="40557">MASSATAAQIAGEGLSLIYDVVGMVVQAFFYGVYTVVIVLSTRTLLKRGLKTRANKVMFIFTMFMYFLSSAYWVYSIADVVDRIQDYVDDVQNPLNYTANHDSVTKWSPLFNALLLINYTLSDSVVVWRAWVLSLRSHRKYLCITIGFLILTAIAVIAIIIFRIIALMVAPYTQLPSGSYLTQGINILQTAVMVLSLLSNLSATAVVGATAWHHRKAIQAAFADNKKYTKADQILSLVVESGALYCISGLTVLVCSLIRLPHGTLGDLYTPVNVQIAGAYPAMVLLLVSLQRSFNETTFLNTFEASVPSRPMQFAGAGSNPQSHSAVSIQFARNPNFSRTELGSQPDAIMGSDTDHIAYDNLGEKIKGRP</sequence>
<proteinExistence type="predicted"/>
<keyword evidence="3" id="KW-1185">Reference proteome</keyword>
<evidence type="ECO:0000256" key="1">
    <source>
        <dbReference type="SAM" id="Phobius"/>
    </source>
</evidence>
<dbReference type="EMBL" id="JARJLG010000019">
    <property type="protein sequence ID" value="KAJ7772733.1"/>
    <property type="molecule type" value="Genomic_DNA"/>
</dbReference>
<organism evidence="2 3">
    <name type="scientific">Mycena maculata</name>
    <dbReference type="NCBI Taxonomy" id="230809"/>
    <lineage>
        <taxon>Eukaryota</taxon>
        <taxon>Fungi</taxon>
        <taxon>Dikarya</taxon>
        <taxon>Basidiomycota</taxon>
        <taxon>Agaricomycotina</taxon>
        <taxon>Agaricomycetes</taxon>
        <taxon>Agaricomycetidae</taxon>
        <taxon>Agaricales</taxon>
        <taxon>Marasmiineae</taxon>
        <taxon>Mycenaceae</taxon>
        <taxon>Mycena</taxon>
    </lineage>
</organism>
<keyword evidence="1" id="KW-0812">Transmembrane</keyword>
<evidence type="ECO:0000313" key="2">
    <source>
        <dbReference type="EMBL" id="KAJ7772733.1"/>
    </source>
</evidence>
<reference evidence="2" key="1">
    <citation type="submission" date="2023-03" db="EMBL/GenBank/DDBJ databases">
        <title>Massive genome expansion in bonnet fungi (Mycena s.s.) driven by repeated elements and novel gene families across ecological guilds.</title>
        <authorList>
            <consortium name="Lawrence Berkeley National Laboratory"/>
            <person name="Harder C.B."/>
            <person name="Miyauchi S."/>
            <person name="Viragh M."/>
            <person name="Kuo A."/>
            <person name="Thoen E."/>
            <person name="Andreopoulos B."/>
            <person name="Lu D."/>
            <person name="Skrede I."/>
            <person name="Drula E."/>
            <person name="Henrissat B."/>
            <person name="Morin E."/>
            <person name="Kohler A."/>
            <person name="Barry K."/>
            <person name="LaButti K."/>
            <person name="Morin E."/>
            <person name="Salamov A."/>
            <person name="Lipzen A."/>
            <person name="Mereny Z."/>
            <person name="Hegedus B."/>
            <person name="Baldrian P."/>
            <person name="Stursova M."/>
            <person name="Weitz H."/>
            <person name="Taylor A."/>
            <person name="Grigoriev I.V."/>
            <person name="Nagy L.G."/>
            <person name="Martin F."/>
            <person name="Kauserud H."/>
        </authorList>
    </citation>
    <scope>NUCLEOTIDE SEQUENCE</scope>
    <source>
        <strain evidence="2">CBHHK188m</strain>
    </source>
</reference>
<name>A0AAD7NS90_9AGAR</name>
<feature type="transmembrane region" description="Helical" evidence="1">
    <location>
        <begin position="190"/>
        <end position="213"/>
    </location>
</feature>
<dbReference type="AlphaFoldDB" id="A0AAD7NS90"/>
<feature type="transmembrane region" description="Helical" evidence="1">
    <location>
        <begin position="24"/>
        <end position="45"/>
    </location>
</feature>
<evidence type="ECO:0000313" key="3">
    <source>
        <dbReference type="Proteomes" id="UP001215280"/>
    </source>
</evidence>
<accession>A0AAD7NS90</accession>
<feature type="transmembrane region" description="Helical" evidence="1">
    <location>
        <begin position="110"/>
        <end position="131"/>
    </location>
</feature>